<evidence type="ECO:0000256" key="3">
    <source>
        <dbReference type="ARBA" id="ARBA00011900"/>
    </source>
</evidence>
<dbReference type="Gene3D" id="1.20.1260.30">
    <property type="match status" value="1"/>
</dbReference>
<comment type="similarity">
    <text evidence="2">Belongs to the type-I restriction system S methylase family.</text>
</comment>
<keyword evidence="4" id="KW-0489">Methyltransferase</keyword>
<dbReference type="InterPro" id="IPR051537">
    <property type="entry name" value="DNA_Adenine_Mtase"/>
</dbReference>
<dbReference type="Pfam" id="PF02384">
    <property type="entry name" value="N6_Mtase"/>
    <property type="match status" value="1"/>
</dbReference>
<proteinExistence type="inferred from homology"/>
<dbReference type="PANTHER" id="PTHR42933:SF3">
    <property type="entry name" value="TYPE I RESTRICTION ENZYME MJAVIII METHYLASE SUBUNIT"/>
    <property type="match status" value="1"/>
</dbReference>
<dbReference type="SUPFAM" id="SSF116734">
    <property type="entry name" value="DNA methylase specificity domain"/>
    <property type="match status" value="1"/>
</dbReference>
<dbReference type="InterPro" id="IPR038333">
    <property type="entry name" value="T1MK-like_N_sf"/>
</dbReference>
<feature type="coiled-coil region" evidence="10">
    <location>
        <begin position="643"/>
        <end position="670"/>
    </location>
</feature>
<evidence type="ECO:0000256" key="10">
    <source>
        <dbReference type="SAM" id="Coils"/>
    </source>
</evidence>
<dbReference type="InterPro" id="IPR029063">
    <property type="entry name" value="SAM-dependent_MTases_sf"/>
</dbReference>
<keyword evidence="7" id="KW-0680">Restriction system</keyword>
<dbReference type="RefSeq" id="WP_174511859.1">
    <property type="nucleotide sequence ID" value="NZ_CABFMQ020000073.1"/>
</dbReference>
<evidence type="ECO:0000313" key="15">
    <source>
        <dbReference type="Proteomes" id="UP000485880"/>
    </source>
</evidence>
<feature type="domain" description="DNA methylase adenine-specific" evidence="12">
    <location>
        <begin position="140"/>
        <end position="451"/>
    </location>
</feature>
<evidence type="ECO:0000259" key="12">
    <source>
        <dbReference type="Pfam" id="PF02384"/>
    </source>
</evidence>
<evidence type="ECO:0000313" key="14">
    <source>
        <dbReference type="EMBL" id="VTZ49566.1"/>
    </source>
</evidence>
<dbReference type="GO" id="GO:0003677">
    <property type="term" value="F:DNA binding"/>
    <property type="evidence" value="ECO:0007669"/>
    <property type="project" value="UniProtKB-KW"/>
</dbReference>
<protein>
    <recommendedName>
        <fullName evidence="3">site-specific DNA-methyltransferase (adenine-specific)</fullName>
        <ecNumber evidence="3">2.1.1.72</ecNumber>
    </recommendedName>
</protein>
<evidence type="ECO:0000256" key="7">
    <source>
        <dbReference type="ARBA" id="ARBA00022747"/>
    </source>
</evidence>
<accession>A0A8B6M436</accession>
<evidence type="ECO:0000256" key="9">
    <source>
        <dbReference type="ARBA" id="ARBA00047942"/>
    </source>
</evidence>
<dbReference type="Pfam" id="PF12161">
    <property type="entry name" value="HsdM_N"/>
    <property type="match status" value="1"/>
</dbReference>
<keyword evidence="10" id="KW-0175">Coiled coil</keyword>
<dbReference type="InterPro" id="IPR002052">
    <property type="entry name" value="DNA_methylase_N6_adenine_CS"/>
</dbReference>
<evidence type="ECO:0000259" key="13">
    <source>
        <dbReference type="Pfam" id="PF12161"/>
    </source>
</evidence>
<evidence type="ECO:0000256" key="1">
    <source>
        <dbReference type="ARBA" id="ARBA00006594"/>
    </source>
</evidence>
<dbReference type="PANTHER" id="PTHR42933">
    <property type="entry name" value="SLR6095 PROTEIN"/>
    <property type="match status" value="1"/>
</dbReference>
<evidence type="ECO:0000256" key="8">
    <source>
        <dbReference type="ARBA" id="ARBA00023125"/>
    </source>
</evidence>
<dbReference type="PROSITE" id="PS00092">
    <property type="entry name" value="N6_MTASE"/>
    <property type="match status" value="1"/>
</dbReference>
<organism evidence="14 15">
    <name type="scientific">Methylocella tundrae</name>
    <dbReference type="NCBI Taxonomy" id="227605"/>
    <lineage>
        <taxon>Bacteria</taxon>
        <taxon>Pseudomonadati</taxon>
        <taxon>Pseudomonadota</taxon>
        <taxon>Alphaproteobacteria</taxon>
        <taxon>Hyphomicrobiales</taxon>
        <taxon>Beijerinckiaceae</taxon>
        <taxon>Methylocella</taxon>
    </lineage>
</organism>
<comment type="caution">
    <text evidence="14">The sequence shown here is derived from an EMBL/GenBank/DDBJ whole genome shotgun (WGS) entry which is preliminary data.</text>
</comment>
<feature type="coiled-coil region" evidence="10">
    <location>
        <begin position="986"/>
        <end position="1013"/>
    </location>
</feature>
<evidence type="ECO:0000256" key="5">
    <source>
        <dbReference type="ARBA" id="ARBA00022679"/>
    </source>
</evidence>
<dbReference type="GO" id="GO:0008170">
    <property type="term" value="F:N-methyltransferase activity"/>
    <property type="evidence" value="ECO:0007669"/>
    <property type="project" value="InterPro"/>
</dbReference>
<dbReference type="EC" id="2.1.1.72" evidence="3"/>
<comment type="catalytic activity">
    <reaction evidence="9">
        <text>a 2'-deoxyadenosine in DNA + S-adenosyl-L-methionine = an N(6)-methyl-2'-deoxyadenosine in DNA + S-adenosyl-L-homocysteine + H(+)</text>
        <dbReference type="Rhea" id="RHEA:15197"/>
        <dbReference type="Rhea" id="RHEA-COMP:12418"/>
        <dbReference type="Rhea" id="RHEA-COMP:12419"/>
        <dbReference type="ChEBI" id="CHEBI:15378"/>
        <dbReference type="ChEBI" id="CHEBI:57856"/>
        <dbReference type="ChEBI" id="CHEBI:59789"/>
        <dbReference type="ChEBI" id="CHEBI:90615"/>
        <dbReference type="ChEBI" id="CHEBI:90616"/>
        <dbReference type="EC" id="2.1.1.72"/>
    </reaction>
</comment>
<feature type="domain" description="N6 adenine-specific DNA methyltransferase N-terminal" evidence="13">
    <location>
        <begin position="10"/>
        <end position="125"/>
    </location>
</feature>
<dbReference type="GO" id="GO:0032259">
    <property type="term" value="P:methylation"/>
    <property type="evidence" value="ECO:0007669"/>
    <property type="project" value="UniProtKB-KW"/>
</dbReference>
<sequence length="1037" mass="115106">MAVKKSDLYSSLWASCDELRGGMDASQYKDYVLFMLFIKYVSDKYANSDDLEPPLTIPRGASFGDMIALKGNPNIGDLINTQIIQPLVDSNESLARTDFPDFNDPNKLGEGNDRIERLTNLIAIFESPDLDFSKNRADHDDILGDAYEYLMRHFATESGKSKGQFYTPSEVSRIIAKVIGISPRNTVAGTTAYDPTCGSGSLLLKVAAEAGRRITLEGQEKDVTTAGLARMNMILHDFPTARIVAGNTLANPKFLDGDRLRTYDYVVANPPFSDKAWSNGIDTGRDPHARFSWGAPPRKKGDYAYLLHIIRSMRPNGKAACILPHGALSRGNAETEIRKALVKSGYLKGIIGLPPNLFYGTSIPACIIVLDKENAAARRGIFMVDASKGFRRDGAKNRLREQDMHRIVDTFTRANDVPGYARMVPHDEIAADGNSYSLSLRRYIDSSEAEDIQDIDAHLNGGIPVRDIDALAAWWKVMPSLRGQLFADLRPGYLSLTLPVEEVKAAIEDHSEFQAFTRAAGDVLAAWRTRTDATARAFGLNGHPREFIEAVSEDLLEAFRKAPLVDAYDVYQHLMDYWAEAMQDDAYLIAAVGWAAGAAPREIVKRKNKEGKLVWPEPGDYQIGKRRFTSDLVPSRLIIARHFAVDQAAIDALDARLAELEQEMAYKLEDGAGEDGLLTEVIEGEGEKQKITAKAIKARLKEIGRDADLADEREALLAYQALIDDFDEARKKRKAAEEKLYAKVHARYAAFTDDEVKELVAGDKWLATIEARVVSEVSRAAQLLTARTRLLAERYSEPLPRLKDDVARLDGRVTTHRQLLRGQKRLVGFSDQWREVSFFEAVSIVSGQVDPKNEPYRSMVLIGSEHIESGTGMILSLKSAAEQGAISGKYLFRRGDILYGKINPHLKKVAIAPFDGICSADIYPLRPRHGYSSRFLLSVLLAKEFTEFSVSLSARSGIPKINREELAGFRFRVPDEVEQESIALVLNDIDEELATLEKHISKLRAVAQAATQALLSSQRIQFNSNTSEVVERGTPNA</sequence>
<name>A0A8B6M436_METTU</name>
<keyword evidence="6" id="KW-0949">S-adenosyl-L-methionine</keyword>
<dbReference type="Gene3D" id="3.90.220.20">
    <property type="entry name" value="DNA methylase specificity domains"/>
    <property type="match status" value="2"/>
</dbReference>
<dbReference type="InterPro" id="IPR044946">
    <property type="entry name" value="Restrct_endonuc_typeI_TRD_sf"/>
</dbReference>
<dbReference type="Pfam" id="PF01420">
    <property type="entry name" value="Methylase_S"/>
    <property type="match status" value="1"/>
</dbReference>
<dbReference type="InterPro" id="IPR000055">
    <property type="entry name" value="Restrct_endonuc_typeI_TRD"/>
</dbReference>
<gene>
    <name evidence="14" type="ORF">MPC4_170097</name>
</gene>
<dbReference type="AlphaFoldDB" id="A0A8B6M436"/>
<keyword evidence="5" id="KW-0808">Transferase</keyword>
<dbReference type="InterPro" id="IPR003356">
    <property type="entry name" value="DNA_methylase_A-5"/>
</dbReference>
<feature type="domain" description="Type I restriction modification DNA specificity" evidence="11">
    <location>
        <begin position="888"/>
        <end position="1001"/>
    </location>
</feature>
<dbReference type="GO" id="GO:0004519">
    <property type="term" value="F:endonuclease activity"/>
    <property type="evidence" value="ECO:0007669"/>
    <property type="project" value="UniProtKB-KW"/>
</dbReference>
<keyword evidence="8" id="KW-0238">DNA-binding</keyword>
<evidence type="ECO:0000259" key="11">
    <source>
        <dbReference type="Pfam" id="PF01420"/>
    </source>
</evidence>
<dbReference type="InterPro" id="IPR022749">
    <property type="entry name" value="D12N6_MeTrfase_N"/>
</dbReference>
<keyword evidence="15" id="KW-1185">Reference proteome</keyword>
<dbReference type="GO" id="GO:0009307">
    <property type="term" value="P:DNA restriction-modification system"/>
    <property type="evidence" value="ECO:0007669"/>
    <property type="project" value="UniProtKB-KW"/>
</dbReference>
<dbReference type="CDD" id="cd16961">
    <property type="entry name" value="RMtype1_S_TRD-CR_like"/>
    <property type="match status" value="1"/>
</dbReference>
<dbReference type="GO" id="GO:0009007">
    <property type="term" value="F:site-specific DNA-methyltransferase (adenine-specific) activity"/>
    <property type="evidence" value="ECO:0007669"/>
    <property type="project" value="UniProtKB-EC"/>
</dbReference>
<dbReference type="PRINTS" id="PR00507">
    <property type="entry name" value="N12N6MTFRASE"/>
</dbReference>
<evidence type="ECO:0000256" key="4">
    <source>
        <dbReference type="ARBA" id="ARBA00022603"/>
    </source>
</evidence>
<keyword evidence="14" id="KW-0378">Hydrolase</keyword>
<evidence type="ECO:0000256" key="6">
    <source>
        <dbReference type="ARBA" id="ARBA00022691"/>
    </source>
</evidence>
<dbReference type="SUPFAM" id="SSF53335">
    <property type="entry name" value="S-adenosyl-L-methionine-dependent methyltransferases"/>
    <property type="match status" value="1"/>
</dbReference>
<evidence type="ECO:0000256" key="2">
    <source>
        <dbReference type="ARBA" id="ARBA00010923"/>
    </source>
</evidence>
<keyword evidence="14" id="KW-0540">Nuclease</keyword>
<dbReference type="Proteomes" id="UP000485880">
    <property type="component" value="Unassembled WGS sequence"/>
</dbReference>
<keyword evidence="14" id="KW-0255">Endonuclease</keyword>
<dbReference type="EMBL" id="CABFMQ020000073">
    <property type="protein sequence ID" value="VTZ49566.1"/>
    <property type="molecule type" value="Genomic_DNA"/>
</dbReference>
<dbReference type="Gene3D" id="3.40.50.150">
    <property type="entry name" value="Vaccinia Virus protein VP39"/>
    <property type="match status" value="1"/>
</dbReference>
<reference evidence="14 15" key="1">
    <citation type="submission" date="2019-05" db="EMBL/GenBank/DDBJ databases">
        <authorList>
            <person name="Farhan Ul Haque M."/>
        </authorList>
    </citation>
    <scope>NUCLEOTIDE SEQUENCE [LARGE SCALE GENOMIC DNA]</scope>
    <source>
        <strain evidence="14">2</strain>
    </source>
</reference>
<comment type="similarity">
    <text evidence="1">Belongs to the N(4)/N(6)-methyltransferase family.</text>
</comment>